<name>A0ABV7DNM5_9HYPH</name>
<evidence type="ECO:0000313" key="2">
    <source>
        <dbReference type="Proteomes" id="UP001595377"/>
    </source>
</evidence>
<protein>
    <submittedName>
        <fullName evidence="1">Phage tail assembly chaperone</fullName>
    </submittedName>
</protein>
<keyword evidence="2" id="KW-1185">Reference proteome</keyword>
<dbReference type="Proteomes" id="UP001595377">
    <property type="component" value="Unassembled WGS sequence"/>
</dbReference>
<comment type="caution">
    <text evidence="1">The sequence shown here is derived from an EMBL/GenBank/DDBJ whole genome shotgun (WGS) entry which is preliminary data.</text>
</comment>
<gene>
    <name evidence="1" type="ORF">ACFOHH_22245</name>
</gene>
<organism evidence="1 2">
    <name type="scientific">Shinella pollutisoli</name>
    <dbReference type="NCBI Taxonomy" id="2250594"/>
    <lineage>
        <taxon>Bacteria</taxon>
        <taxon>Pseudomonadati</taxon>
        <taxon>Pseudomonadota</taxon>
        <taxon>Alphaproteobacteria</taxon>
        <taxon>Hyphomicrobiales</taxon>
        <taxon>Rhizobiaceae</taxon>
        <taxon>Shinella</taxon>
    </lineage>
</organism>
<proteinExistence type="predicted"/>
<dbReference type="Pfam" id="PF09550">
    <property type="entry name" value="Phage_TAC_6"/>
    <property type="match status" value="1"/>
</dbReference>
<reference evidence="2" key="1">
    <citation type="journal article" date="2019" name="Int. J. Syst. Evol. Microbiol.">
        <title>The Global Catalogue of Microorganisms (GCM) 10K type strain sequencing project: providing services to taxonomists for standard genome sequencing and annotation.</title>
        <authorList>
            <consortium name="The Broad Institute Genomics Platform"/>
            <consortium name="The Broad Institute Genome Sequencing Center for Infectious Disease"/>
            <person name="Wu L."/>
            <person name="Ma J."/>
        </authorList>
    </citation>
    <scope>NUCLEOTIDE SEQUENCE [LARGE SCALE GENOMIC DNA]</scope>
    <source>
        <strain evidence="2">KCTC 52677</strain>
    </source>
</reference>
<dbReference type="InterPro" id="IPR019056">
    <property type="entry name" value="Phage_TAC_6"/>
</dbReference>
<accession>A0ABV7DNM5</accession>
<dbReference type="RefSeq" id="WP_306766239.1">
    <property type="nucleotide sequence ID" value="NZ_JANFDG010000009.1"/>
</dbReference>
<evidence type="ECO:0000313" key="1">
    <source>
        <dbReference type="EMBL" id="MFC3075848.1"/>
    </source>
</evidence>
<sequence length="47" mass="5259">MRLAPRDFWEMTPVELAHALGLRRPQPEAPGRGALAALMRAFPDTED</sequence>
<dbReference type="EMBL" id="JBHRSP010000042">
    <property type="protein sequence ID" value="MFC3075848.1"/>
    <property type="molecule type" value="Genomic_DNA"/>
</dbReference>